<evidence type="ECO:0000256" key="10">
    <source>
        <dbReference type="SAM" id="SignalP"/>
    </source>
</evidence>
<keyword evidence="5 9" id="KW-0798">TonB box</keyword>
<dbReference type="SUPFAM" id="SSF49464">
    <property type="entry name" value="Carboxypeptidase regulatory domain-like"/>
    <property type="match status" value="1"/>
</dbReference>
<accession>A0ABS1KUT6</accession>
<dbReference type="Gene3D" id="2.40.170.20">
    <property type="entry name" value="TonB-dependent receptor, beta-barrel domain"/>
    <property type="match status" value="1"/>
</dbReference>
<dbReference type="Pfam" id="PF00593">
    <property type="entry name" value="TonB_dep_Rec_b-barrel"/>
    <property type="match status" value="1"/>
</dbReference>
<evidence type="ECO:0000259" key="11">
    <source>
        <dbReference type="Pfam" id="PF00593"/>
    </source>
</evidence>
<keyword evidence="7 8" id="KW-0998">Cell outer membrane</keyword>
<dbReference type="InterPro" id="IPR008969">
    <property type="entry name" value="CarboxyPept-like_regulatory"/>
</dbReference>
<dbReference type="InterPro" id="IPR039426">
    <property type="entry name" value="TonB-dep_rcpt-like"/>
</dbReference>
<dbReference type="InterPro" id="IPR037066">
    <property type="entry name" value="Plug_dom_sf"/>
</dbReference>
<dbReference type="EMBL" id="JAERRB010000005">
    <property type="protein sequence ID" value="MBL0742997.1"/>
    <property type="molecule type" value="Genomic_DNA"/>
</dbReference>
<comment type="subcellular location">
    <subcellularLocation>
        <location evidence="1 8">Cell outer membrane</location>
        <topology evidence="1 8">Multi-pass membrane protein</topology>
    </subcellularLocation>
</comment>
<dbReference type="Gene3D" id="2.60.40.1120">
    <property type="entry name" value="Carboxypeptidase-like, regulatory domain"/>
    <property type="match status" value="1"/>
</dbReference>
<evidence type="ECO:0000256" key="8">
    <source>
        <dbReference type="PROSITE-ProRule" id="PRU01360"/>
    </source>
</evidence>
<keyword evidence="3 8" id="KW-1134">Transmembrane beta strand</keyword>
<feature type="signal peptide" evidence="10">
    <location>
        <begin position="1"/>
        <end position="20"/>
    </location>
</feature>
<feature type="domain" description="TonB-dependent receptor plug" evidence="12">
    <location>
        <begin position="215"/>
        <end position="340"/>
    </location>
</feature>
<dbReference type="NCBIfam" id="TIGR04056">
    <property type="entry name" value="OMP_RagA_SusC"/>
    <property type="match status" value="1"/>
</dbReference>
<evidence type="ECO:0000256" key="9">
    <source>
        <dbReference type="RuleBase" id="RU003357"/>
    </source>
</evidence>
<feature type="chain" id="PRO_5045204773" evidence="10">
    <location>
        <begin position="21"/>
        <end position="1125"/>
    </location>
</feature>
<comment type="similarity">
    <text evidence="8 9">Belongs to the TonB-dependent receptor family.</text>
</comment>
<evidence type="ECO:0000256" key="2">
    <source>
        <dbReference type="ARBA" id="ARBA00022448"/>
    </source>
</evidence>
<evidence type="ECO:0000256" key="5">
    <source>
        <dbReference type="ARBA" id="ARBA00023077"/>
    </source>
</evidence>
<evidence type="ECO:0000313" key="13">
    <source>
        <dbReference type="EMBL" id="MBL0742997.1"/>
    </source>
</evidence>
<gene>
    <name evidence="13" type="ORF">JI741_17340</name>
</gene>
<keyword evidence="4 8" id="KW-0812">Transmembrane</keyword>
<evidence type="ECO:0000256" key="4">
    <source>
        <dbReference type="ARBA" id="ARBA00022692"/>
    </source>
</evidence>
<dbReference type="PROSITE" id="PS52016">
    <property type="entry name" value="TONB_DEPENDENT_REC_3"/>
    <property type="match status" value="1"/>
</dbReference>
<keyword evidence="2 8" id="KW-0813">Transport</keyword>
<dbReference type="Pfam" id="PF07715">
    <property type="entry name" value="Plug"/>
    <property type="match status" value="1"/>
</dbReference>
<keyword evidence="14" id="KW-1185">Reference proteome</keyword>
<dbReference type="RefSeq" id="WP_202011805.1">
    <property type="nucleotide sequence ID" value="NZ_JAERRB010000005.1"/>
</dbReference>
<keyword evidence="10" id="KW-0732">Signal</keyword>
<keyword evidence="6 8" id="KW-0472">Membrane</keyword>
<feature type="domain" description="TonB-dependent receptor-like beta-barrel" evidence="11">
    <location>
        <begin position="534"/>
        <end position="895"/>
    </location>
</feature>
<dbReference type="SUPFAM" id="SSF56935">
    <property type="entry name" value="Porins"/>
    <property type="match status" value="1"/>
</dbReference>
<dbReference type="NCBIfam" id="TIGR04057">
    <property type="entry name" value="SusC_RagA_signa"/>
    <property type="match status" value="1"/>
</dbReference>
<sequence>MRAKFFLAWLGACLALTASAQSMLEKPVSLAVTDTEVRQVLTEIQKQVNVKFVYSPSAIPVLEKVSIQVSQAQLKDVLDNMLKPLGIGFNLVNNHILLFKAEDNLVADKSQGSMNAERWIAHAVSGTVVDATTRQAMPGVNVLIKNTMRGTATDVNGKYTLETAEGDVLLFSFIGFATYEIAVDGRTTIDVSMEENISALKEVVITGYQEIRKESFTGTAITVSGEDLKKVNPVNIFQSIQAYDPSFKVIQNNAFGSNPNKLPDINVRGASGLPSSAGDIDKLNKNGLQSNPNLPTFILDGFEVTLQTIYDLDINRVASVTLLKDAAATAVYGSRAANGVLVITTHKPEEGKLQLFYNYEMNVTGPDLSVYNVLNASDKLEYERLAGLYDANVLQSTLSQGEFDELYYNKKKSVLSGVDTYWLSEPVETAIGHKNSLSIQGGSKATRYALTAYNHQLPGVMKSSGRKRYGGDIKLIHNLNDKLLFSNDLSVNFVKSTESPYGNFADYVRMNPYYLKRDEKGNIIREVDSWVTRGTVDNQNSLITSGVLNPLYDATLNSKNQSAYTQIINSFSTVWNITNGLTLRGLLNFTKYDATTDIFKSPFRNEYQTETDPKKRGEYTFGTTGEFTLDGNAVLSYNKELGKHFLNASLGGNFRDYRSDFKKFVALGYSNDRFPNIDFANRYSDDPPTGIYIHERLASGFLSVNYSYDNKYLLDVAARLDGSSKFGTDNKVAPFWATGIGWNLHKEDFLSGATYIDQLKLRASTGLTGVVAFPAYQAQTTYQYFNDWYSTGIGVEPMGYGNENLRWQRTHNYDVGIDATLFNNRIMVSPRYYYKITDDLLADIVVPPSLGYLAYKDNLGQMQNTGFELNFMANVVRAKDWTVNITSNLVHNENKIRRIANSLKKYNDEADEKQIEEDYQSVPLLRFQEGQSLNTIYAVRSLGIDPENGKEIFMKKDGSLTYDYDVKDIVAVGNSSPKVEGFFGTNISYRNFMLMLSFYTRWGGDVYNQTLIDRVENADPRYNVDQRVLDQRWKQPGDQVFFKNIADQNPTKASSRFIQADDVIELRTLALSYETPRFITQKLAMQMLRFTVTMNDPWRWSAVTMERGIEYPFARMVTFSLQSRF</sequence>
<dbReference type="InterPro" id="IPR036942">
    <property type="entry name" value="Beta-barrel_TonB_sf"/>
</dbReference>
<evidence type="ECO:0000259" key="12">
    <source>
        <dbReference type="Pfam" id="PF07715"/>
    </source>
</evidence>
<dbReference type="Proteomes" id="UP000613030">
    <property type="component" value="Unassembled WGS sequence"/>
</dbReference>
<comment type="caution">
    <text evidence="13">The sequence shown here is derived from an EMBL/GenBank/DDBJ whole genome shotgun (WGS) entry which is preliminary data.</text>
</comment>
<name>A0ABS1KUT6_9BACT</name>
<reference evidence="13 14" key="1">
    <citation type="submission" date="2021-01" db="EMBL/GenBank/DDBJ databases">
        <title>Chryseolinea sp. Jin1 Genome sequencing and assembly.</title>
        <authorList>
            <person name="Kim I."/>
        </authorList>
    </citation>
    <scope>NUCLEOTIDE SEQUENCE [LARGE SCALE GENOMIC DNA]</scope>
    <source>
        <strain evidence="13 14">Jin1</strain>
    </source>
</reference>
<dbReference type="Gene3D" id="2.170.130.10">
    <property type="entry name" value="TonB-dependent receptor, plug domain"/>
    <property type="match status" value="1"/>
</dbReference>
<dbReference type="InterPro" id="IPR023996">
    <property type="entry name" value="TonB-dep_OMP_SusC/RagA"/>
</dbReference>
<evidence type="ECO:0000256" key="7">
    <source>
        <dbReference type="ARBA" id="ARBA00023237"/>
    </source>
</evidence>
<protein>
    <submittedName>
        <fullName evidence="13">SusC/RagA family TonB-linked outer membrane protein</fullName>
    </submittedName>
</protein>
<proteinExistence type="inferred from homology"/>
<evidence type="ECO:0000256" key="6">
    <source>
        <dbReference type="ARBA" id="ARBA00023136"/>
    </source>
</evidence>
<evidence type="ECO:0000256" key="1">
    <source>
        <dbReference type="ARBA" id="ARBA00004571"/>
    </source>
</evidence>
<evidence type="ECO:0000313" key="14">
    <source>
        <dbReference type="Proteomes" id="UP000613030"/>
    </source>
</evidence>
<organism evidence="13 14">
    <name type="scientific">Chryseolinea lacunae</name>
    <dbReference type="NCBI Taxonomy" id="2801331"/>
    <lineage>
        <taxon>Bacteria</taxon>
        <taxon>Pseudomonadati</taxon>
        <taxon>Bacteroidota</taxon>
        <taxon>Cytophagia</taxon>
        <taxon>Cytophagales</taxon>
        <taxon>Fulvivirgaceae</taxon>
        <taxon>Chryseolinea</taxon>
    </lineage>
</organism>
<evidence type="ECO:0000256" key="3">
    <source>
        <dbReference type="ARBA" id="ARBA00022452"/>
    </source>
</evidence>
<dbReference type="Pfam" id="PF13715">
    <property type="entry name" value="CarbopepD_reg_2"/>
    <property type="match status" value="1"/>
</dbReference>
<dbReference type="InterPro" id="IPR000531">
    <property type="entry name" value="Beta-barrel_TonB"/>
</dbReference>
<dbReference type="InterPro" id="IPR012910">
    <property type="entry name" value="Plug_dom"/>
</dbReference>
<dbReference type="InterPro" id="IPR023997">
    <property type="entry name" value="TonB-dep_OMP_SusC/RagA_CS"/>
</dbReference>